<feature type="transmembrane region" description="Helical" evidence="2">
    <location>
        <begin position="12"/>
        <end position="35"/>
    </location>
</feature>
<organism evidence="4 5">
    <name type="scientific">Anaerocolumna aminovalerica</name>
    <dbReference type="NCBI Taxonomy" id="1527"/>
    <lineage>
        <taxon>Bacteria</taxon>
        <taxon>Bacillati</taxon>
        <taxon>Bacillota</taxon>
        <taxon>Clostridia</taxon>
        <taxon>Lachnospirales</taxon>
        <taxon>Lachnospiraceae</taxon>
        <taxon>Anaerocolumna</taxon>
    </lineage>
</organism>
<dbReference type="PANTHER" id="PTHR30576:SF8">
    <property type="entry name" value="UNDECAPRENYL-PHOSPHATE GALACTOSE PHOSPHOTRANSFERASE"/>
    <property type="match status" value="1"/>
</dbReference>
<name>A0A1I5G3H8_9FIRM</name>
<sequence>MYSKYIKRIFDIGSSILAIIMCIPFFMIISLFVWINLGRPIIFKQLRVSKDNKIFTMYKFRTMRDIRDANGNLLPNELRQTKFGSFLRSTSIDELPELWNILKGDISFVGPRPLIPEYLPYYTEYELQRHKVRGGLIPPEVLYGDITPTWQQQFEYEIYYASHVSFLLDFKIIIASLKSVFKRNSIHYGNYNRESFFQERRSKKEKKD</sequence>
<dbReference type="GO" id="GO:0016780">
    <property type="term" value="F:phosphotransferase activity, for other substituted phosphate groups"/>
    <property type="evidence" value="ECO:0007669"/>
    <property type="project" value="TreeGrafter"/>
</dbReference>
<accession>A0A1I5G3H8</accession>
<dbReference type="InterPro" id="IPR003362">
    <property type="entry name" value="Bact_transf"/>
</dbReference>
<feature type="domain" description="Bacterial sugar transferase" evidence="3">
    <location>
        <begin position="7"/>
        <end position="182"/>
    </location>
</feature>
<evidence type="ECO:0000256" key="1">
    <source>
        <dbReference type="ARBA" id="ARBA00006464"/>
    </source>
</evidence>
<dbReference type="STRING" id="1527.SAMN04489757_11734"/>
<dbReference type="RefSeq" id="WP_242960970.1">
    <property type="nucleotide sequence ID" value="NZ_BAABFM010000001.1"/>
</dbReference>
<dbReference type="Proteomes" id="UP000198806">
    <property type="component" value="Unassembled WGS sequence"/>
</dbReference>
<dbReference type="Pfam" id="PF02397">
    <property type="entry name" value="Bac_transf"/>
    <property type="match status" value="1"/>
</dbReference>
<keyword evidence="4" id="KW-0808">Transferase</keyword>
<proteinExistence type="inferred from homology"/>
<evidence type="ECO:0000256" key="2">
    <source>
        <dbReference type="SAM" id="Phobius"/>
    </source>
</evidence>
<keyword evidence="5" id="KW-1185">Reference proteome</keyword>
<evidence type="ECO:0000259" key="3">
    <source>
        <dbReference type="Pfam" id="PF02397"/>
    </source>
</evidence>
<comment type="similarity">
    <text evidence="1">Belongs to the bacterial sugar transferase family.</text>
</comment>
<keyword evidence="2" id="KW-1133">Transmembrane helix</keyword>
<evidence type="ECO:0000313" key="4">
    <source>
        <dbReference type="EMBL" id="SFO30449.1"/>
    </source>
</evidence>
<dbReference type="EMBL" id="FOWD01000017">
    <property type="protein sequence ID" value="SFO30449.1"/>
    <property type="molecule type" value="Genomic_DNA"/>
</dbReference>
<reference evidence="4 5" key="1">
    <citation type="submission" date="2016-10" db="EMBL/GenBank/DDBJ databases">
        <authorList>
            <person name="de Groot N.N."/>
        </authorList>
    </citation>
    <scope>NUCLEOTIDE SEQUENCE [LARGE SCALE GENOMIC DNA]</scope>
    <source>
        <strain evidence="4 5">DSM 1283</strain>
    </source>
</reference>
<dbReference type="PANTHER" id="PTHR30576">
    <property type="entry name" value="COLANIC BIOSYNTHESIS UDP-GLUCOSE LIPID CARRIER TRANSFERASE"/>
    <property type="match status" value="1"/>
</dbReference>
<gene>
    <name evidence="4" type="ORF">SAMN04489757_11734</name>
</gene>
<keyword evidence="2" id="KW-0472">Membrane</keyword>
<keyword evidence="2" id="KW-0812">Transmembrane</keyword>
<protein>
    <submittedName>
        <fullName evidence="4">Sugar transferase involved in LPS biosynthesis (Colanic, teichoic acid)</fullName>
    </submittedName>
</protein>
<evidence type="ECO:0000313" key="5">
    <source>
        <dbReference type="Proteomes" id="UP000198806"/>
    </source>
</evidence>
<dbReference type="AlphaFoldDB" id="A0A1I5G3H8"/>